<dbReference type="SUPFAM" id="SSF48452">
    <property type="entry name" value="TPR-like"/>
    <property type="match status" value="2"/>
</dbReference>
<evidence type="ECO:0000256" key="1">
    <source>
        <dbReference type="ARBA" id="ARBA00022737"/>
    </source>
</evidence>
<dbReference type="InterPro" id="IPR011990">
    <property type="entry name" value="TPR-like_helical_dom_sf"/>
</dbReference>
<evidence type="ECO:0000313" key="5">
    <source>
        <dbReference type="EMBL" id="CAK9033158.1"/>
    </source>
</evidence>
<dbReference type="Proteomes" id="UP001642484">
    <property type="component" value="Unassembled WGS sequence"/>
</dbReference>
<dbReference type="PANTHER" id="PTHR45883:SF2">
    <property type="entry name" value="HSC70-INTERACTING PROTEIN"/>
    <property type="match status" value="1"/>
</dbReference>
<proteinExistence type="predicted"/>
<feature type="region of interest" description="Disordered" evidence="4">
    <location>
        <begin position="388"/>
        <end position="487"/>
    </location>
</feature>
<dbReference type="InterPro" id="IPR019734">
    <property type="entry name" value="TPR_rpt"/>
</dbReference>
<feature type="compositionally biased region" description="Basic and acidic residues" evidence="4">
    <location>
        <begin position="388"/>
        <end position="413"/>
    </location>
</feature>
<dbReference type="PANTHER" id="PTHR45883">
    <property type="entry name" value="HSC70-INTERACTING PROTEIN"/>
    <property type="match status" value="1"/>
</dbReference>
<feature type="repeat" description="TPR" evidence="3">
    <location>
        <begin position="91"/>
        <end position="124"/>
    </location>
</feature>
<sequence>MEEPFPPLAPEGGELSEEAECEQAALLEVALDLSEVGDLSSSLEKLTAAICLGSATSLMYCRRADLLLRLQRPLATINDCSAALAVNAGSAKAYKIRARAHAQLENWTEAQSDFQKSLKIDFNEATEEEAKLVESKLAKASEEHLQRWEVVGGADKGGVVVRKGFELKSSEASCRLCTGAIVEELELRGERLRYRRLSGTGPDEGWISISLKDKVLACRLANKTADAEENENFEEDEPPFPEMAPNDIKELEDDALEKQQMLKAQSAELADEQHFEEAMEKLTEAIIVGCATALMYGRRAELLMRLGRPRAAMRDCCRALELNPDSGKAYKTRARANSKLKRWTSAHADFQEGLKIDYDETTYEESLTVASKMKEITAVATARRVKEEADRERKQVKEQELREQRARHQEEQQKAQANAAQAQAEQAVAQVMSDPLLRGLHQRAKKNGSSEFRKQEGGSIGSKLKQSSFRLEPAQSHATFDVSFSRR</sequence>
<dbReference type="PROSITE" id="PS50005">
    <property type="entry name" value="TPR"/>
    <property type="match status" value="1"/>
</dbReference>
<gene>
    <name evidence="5" type="ORF">CCMP2556_LOCUS18962</name>
</gene>
<keyword evidence="2 3" id="KW-0802">TPR repeat</keyword>
<comment type="caution">
    <text evidence="5">The sequence shown here is derived from an EMBL/GenBank/DDBJ whole genome shotgun (WGS) entry which is preliminary data.</text>
</comment>
<evidence type="ECO:0000256" key="3">
    <source>
        <dbReference type="PROSITE-ProRule" id="PRU00339"/>
    </source>
</evidence>
<reference evidence="5 6" key="1">
    <citation type="submission" date="2024-02" db="EMBL/GenBank/DDBJ databases">
        <authorList>
            <person name="Chen Y."/>
            <person name="Shah S."/>
            <person name="Dougan E. K."/>
            <person name="Thang M."/>
            <person name="Chan C."/>
        </authorList>
    </citation>
    <scope>NUCLEOTIDE SEQUENCE [LARGE SCALE GENOMIC DNA]</scope>
</reference>
<organism evidence="5 6">
    <name type="scientific">Durusdinium trenchii</name>
    <dbReference type="NCBI Taxonomy" id="1381693"/>
    <lineage>
        <taxon>Eukaryota</taxon>
        <taxon>Sar</taxon>
        <taxon>Alveolata</taxon>
        <taxon>Dinophyceae</taxon>
        <taxon>Suessiales</taxon>
        <taxon>Symbiodiniaceae</taxon>
        <taxon>Durusdinium</taxon>
    </lineage>
</organism>
<evidence type="ECO:0000256" key="4">
    <source>
        <dbReference type="SAM" id="MobiDB-lite"/>
    </source>
</evidence>
<dbReference type="EMBL" id="CAXAMN010010946">
    <property type="protein sequence ID" value="CAK9033158.1"/>
    <property type="molecule type" value="Genomic_DNA"/>
</dbReference>
<keyword evidence="1" id="KW-0677">Repeat</keyword>
<accession>A0ABP0L2I7</accession>
<protein>
    <submittedName>
        <fullName evidence="5">Uncharacterized protein</fullName>
    </submittedName>
</protein>
<name>A0ABP0L2I7_9DINO</name>
<dbReference type="SMART" id="SM00028">
    <property type="entry name" value="TPR"/>
    <property type="match status" value="4"/>
</dbReference>
<keyword evidence="6" id="KW-1185">Reference proteome</keyword>
<evidence type="ECO:0000256" key="2">
    <source>
        <dbReference type="ARBA" id="ARBA00022803"/>
    </source>
</evidence>
<feature type="compositionally biased region" description="Low complexity" evidence="4">
    <location>
        <begin position="414"/>
        <end position="430"/>
    </location>
</feature>
<dbReference type="Gene3D" id="1.25.40.10">
    <property type="entry name" value="Tetratricopeptide repeat domain"/>
    <property type="match status" value="2"/>
</dbReference>
<evidence type="ECO:0000313" key="6">
    <source>
        <dbReference type="Proteomes" id="UP001642484"/>
    </source>
</evidence>